<evidence type="ECO:0000313" key="1">
    <source>
        <dbReference type="EMBL" id="MPW14912.1"/>
    </source>
</evidence>
<comment type="caution">
    <text evidence="1">The sequence shown here is derived from an EMBL/GenBank/DDBJ whole genome shotgun (WGS) entry which is preliminary data.</text>
</comment>
<dbReference type="Proteomes" id="UP000430466">
    <property type="component" value="Unassembled WGS sequence"/>
</dbReference>
<accession>A0A6A7K2W3</accession>
<sequence>MLKTAISYAVINKSLVGWTIEFPILTSNTMFLPNINFEDVIAVLREQLHKQQEANRRKNIDPKLSPITNFKLHEQYSIEALQQKFGYDANIYPIKYQII</sequence>
<gene>
    <name evidence="1" type="ORF">GDZ32_08715</name>
</gene>
<dbReference type="RefSeq" id="WP_152724336.1">
    <property type="nucleotide sequence ID" value="NZ_WHOE01000103.1"/>
</dbReference>
<reference evidence="1 2" key="1">
    <citation type="submission" date="2019-10" db="EMBL/GenBank/DDBJ databases">
        <title>Draft genome sequences of Lactobacillus strains.</title>
        <authorList>
            <person name="Cho G.-S."/>
            <person name="Fagbemigun O."/>
            <person name="Brinks E."/>
            <person name="Franz C.M.A.P."/>
        </authorList>
    </citation>
    <scope>NUCLEOTIDE SEQUENCE [LARGE SCALE GENOMIC DNA]</scope>
    <source>
        <strain evidence="1 2">313</strain>
    </source>
</reference>
<evidence type="ECO:0000313" key="2">
    <source>
        <dbReference type="Proteomes" id="UP000430466"/>
    </source>
</evidence>
<proteinExistence type="predicted"/>
<dbReference type="EMBL" id="WHOE01000103">
    <property type="protein sequence ID" value="MPW14912.1"/>
    <property type="molecule type" value="Genomic_DNA"/>
</dbReference>
<organism evidence="1 2">
    <name type="scientific">Lactobacillus helveticus</name>
    <name type="common">Lactobacillus suntoryeus</name>
    <dbReference type="NCBI Taxonomy" id="1587"/>
    <lineage>
        <taxon>Bacteria</taxon>
        <taxon>Bacillati</taxon>
        <taxon>Bacillota</taxon>
        <taxon>Bacilli</taxon>
        <taxon>Lactobacillales</taxon>
        <taxon>Lactobacillaceae</taxon>
        <taxon>Lactobacillus</taxon>
    </lineage>
</organism>
<dbReference type="AlphaFoldDB" id="A0A6A7K2W3"/>
<protein>
    <submittedName>
        <fullName evidence="1">Uncharacterized protein</fullName>
    </submittedName>
</protein>
<name>A0A6A7K2W3_LACHE</name>